<evidence type="ECO:0000256" key="4">
    <source>
        <dbReference type="SAM" id="Phobius"/>
    </source>
</evidence>
<organism evidence="5 6">
    <name type="scientific">Symbiodinium natans</name>
    <dbReference type="NCBI Taxonomy" id="878477"/>
    <lineage>
        <taxon>Eukaryota</taxon>
        <taxon>Sar</taxon>
        <taxon>Alveolata</taxon>
        <taxon>Dinophyceae</taxon>
        <taxon>Suessiales</taxon>
        <taxon>Symbiodiniaceae</taxon>
        <taxon>Symbiodinium</taxon>
    </lineage>
</organism>
<feature type="compositionally biased region" description="Basic and acidic residues" evidence="3">
    <location>
        <begin position="619"/>
        <end position="633"/>
    </location>
</feature>
<dbReference type="OrthoDB" id="3643at2759"/>
<evidence type="ECO:0000256" key="1">
    <source>
        <dbReference type="ARBA" id="ARBA00022737"/>
    </source>
</evidence>
<dbReference type="PROSITE" id="PS51375">
    <property type="entry name" value="PPR"/>
    <property type="match status" value="1"/>
</dbReference>
<dbReference type="EMBL" id="CAJNDS010002414">
    <property type="protein sequence ID" value="CAE7466033.1"/>
    <property type="molecule type" value="Genomic_DNA"/>
</dbReference>
<dbReference type="InterPro" id="IPR011990">
    <property type="entry name" value="TPR-like_helical_dom_sf"/>
</dbReference>
<evidence type="ECO:0000313" key="5">
    <source>
        <dbReference type="EMBL" id="CAE7466033.1"/>
    </source>
</evidence>
<feature type="compositionally biased region" description="Polar residues" evidence="3">
    <location>
        <begin position="603"/>
        <end position="613"/>
    </location>
</feature>
<gene>
    <name evidence="5" type="ORF">SNAT2548_LOCUS26022</name>
</gene>
<sequence>MLGAPSSITVAKLIKACSTEQWPKILQLLRELQASRLKQDVVPYSSAVTKLSRSESWQKALLLHMDMRRQRLGDLGAYAALLTACRVGAAWCAALALLRELRSAGMQPDTVCSNAVVSALTRATQLSKALLGHLAWETANMNSILMSLRHIPTSWTHALHVLEHMQRRRIPADVGTLKSAMSICGNSRPDLVPGLSRQLQVQPDTVALNMHLGFLEKRHDWQAALHELRSLNPELGGTGLRPELITYNTAISACSKAARWAWALELLAAMVSSALKPDEVTTGSLITACSTTGRWLLALQLLVASNQSPPNLIAVHSAITACEKAGQWMWSLHLFSDAVASRLAPDIGLLGAVLSSFEKAQQWTRSLQLLSQMSRERTPPDVALLTSAISASAKAHCWETTLLLLCEECGQDCEGHENESASAEQERLVGGLILRGNKCVLIRSLSGEWEGMRLPWGAASIGESSTQAATHIASELCEIEEEEVTALDIAPVTVAVPGMPILLHALYAVSPPPASAADDDAEDPEDIYDWYTFPRAMTVLAKDPYARAALATMALALSAGVLGGLVPKKWGGVFGQEWVEPALKLLPGPGLELGAEGSDNVEDSASSSLTPGTGSRKRKMDDQSKQDADPAEL</sequence>
<dbReference type="Pfam" id="PF13041">
    <property type="entry name" value="PPR_2"/>
    <property type="match status" value="1"/>
</dbReference>
<evidence type="ECO:0000256" key="3">
    <source>
        <dbReference type="SAM" id="MobiDB-lite"/>
    </source>
</evidence>
<feature type="repeat" description="PPR" evidence="2">
    <location>
        <begin position="243"/>
        <end position="277"/>
    </location>
</feature>
<dbReference type="Proteomes" id="UP000604046">
    <property type="component" value="Unassembled WGS sequence"/>
</dbReference>
<keyword evidence="4" id="KW-0812">Transmembrane</keyword>
<keyword evidence="1" id="KW-0677">Repeat</keyword>
<feature type="region of interest" description="Disordered" evidence="3">
    <location>
        <begin position="589"/>
        <end position="633"/>
    </location>
</feature>
<dbReference type="PANTHER" id="PTHR47447">
    <property type="entry name" value="OS03G0856100 PROTEIN"/>
    <property type="match status" value="1"/>
</dbReference>
<reference evidence="5" key="1">
    <citation type="submission" date="2021-02" db="EMBL/GenBank/DDBJ databases">
        <authorList>
            <person name="Dougan E. K."/>
            <person name="Rhodes N."/>
            <person name="Thang M."/>
            <person name="Chan C."/>
        </authorList>
    </citation>
    <scope>NUCLEOTIDE SEQUENCE</scope>
</reference>
<accession>A0A812S971</accession>
<dbReference type="InterPro" id="IPR002885">
    <property type="entry name" value="PPR_rpt"/>
</dbReference>
<evidence type="ECO:0000256" key="2">
    <source>
        <dbReference type="PROSITE-ProRule" id="PRU00708"/>
    </source>
</evidence>
<keyword evidence="4" id="KW-1133">Transmembrane helix</keyword>
<proteinExistence type="predicted"/>
<feature type="transmembrane region" description="Helical" evidence="4">
    <location>
        <begin position="75"/>
        <end position="98"/>
    </location>
</feature>
<dbReference type="PANTHER" id="PTHR47447:SF17">
    <property type="entry name" value="OS12G0638900 PROTEIN"/>
    <property type="match status" value="1"/>
</dbReference>
<evidence type="ECO:0000313" key="6">
    <source>
        <dbReference type="Proteomes" id="UP000604046"/>
    </source>
</evidence>
<keyword evidence="6" id="KW-1185">Reference proteome</keyword>
<keyword evidence="4" id="KW-0472">Membrane</keyword>
<dbReference type="Gene3D" id="1.25.40.10">
    <property type="entry name" value="Tetratricopeptide repeat domain"/>
    <property type="match status" value="3"/>
</dbReference>
<dbReference type="AlphaFoldDB" id="A0A812S971"/>
<protein>
    <recommendedName>
        <fullName evidence="7">Pentatricopeptide repeat-containing protein, chloroplastic</fullName>
    </recommendedName>
</protein>
<evidence type="ECO:0008006" key="7">
    <source>
        <dbReference type="Google" id="ProtNLM"/>
    </source>
</evidence>
<name>A0A812S971_9DINO</name>
<comment type="caution">
    <text evidence="5">The sequence shown here is derived from an EMBL/GenBank/DDBJ whole genome shotgun (WGS) entry which is preliminary data.</text>
</comment>
<dbReference type="NCBIfam" id="TIGR00756">
    <property type="entry name" value="PPR"/>
    <property type="match status" value="1"/>
</dbReference>